<dbReference type="EMBL" id="JAHESF010000011">
    <property type="protein sequence ID" value="MBT1697813.1"/>
    <property type="molecule type" value="Genomic_DNA"/>
</dbReference>
<reference evidence="1 2" key="1">
    <citation type="submission" date="2021-05" db="EMBL/GenBank/DDBJ databases">
        <title>A Polyphasic approach of four new species of the genus Ohtaekwangia: Ohtaekwangia histidinii sp. nov., Ohtaekwangia cretensis sp. nov., Ohtaekwangia indiensis sp. nov., Ohtaekwangia reichenbachii sp. nov. from diverse environment.</title>
        <authorList>
            <person name="Octaviana S."/>
        </authorList>
    </citation>
    <scope>NUCLEOTIDE SEQUENCE [LARGE SCALE GENOMIC DNA]</scope>
    <source>
        <strain evidence="1 2">PWU4</strain>
    </source>
</reference>
<gene>
    <name evidence="1" type="ORF">KK083_13050</name>
</gene>
<evidence type="ECO:0008006" key="3">
    <source>
        <dbReference type="Google" id="ProtNLM"/>
    </source>
</evidence>
<sequence>MNKSFTHYLFVSALTLTALNACDDSDEGSGTNKKIDFTDKSVNPSLVYAMPGFESKLKISTLISSDDVLPESPGFIFGAQPDGAGLMKNPDGKGYIMINNHEIHWAVSRIYLDETFKPVKGEYIMDADGGGFRLCSATLATPDEHGFGPLFLTAGESSEESLVHAIDPLAAADKKTSRTKPALGRANMENAVPLPKAAYPGKTLVFMGEDQSFTSAHQSAGQLIMYMSNTVGDLDNGDLYVLKRTDNNTTETDMVKGQQYDVQFVKVNATKATKDMSGKDINTANIALNAIRFSRVEDVDYRKGSAANNRQVYFTATGQSPDRVNPQPGFTMWGRVYRLTMDAADPLKGKLELAIDGDADAGNGLINPDNLCVTENVVYTQEDGDSFYTNAQHDSYIWQYRISTGENKAWLNMNHRRDDAAFNAKYNTAGVNVQTTKGYWEFGAMYDISDIIGVPETFIVNIHPHSWLDNKFKNPDVDGANKLTNNTEGGQIVIVRGVDK</sequence>
<dbReference type="RefSeq" id="WP_254163684.1">
    <property type="nucleotide sequence ID" value="NZ_JAHESF010000011.1"/>
</dbReference>
<name>A0AAP2DM55_9BACT</name>
<accession>A0AAP2DM55</accession>
<organism evidence="1 2">
    <name type="scientific">Chryseosolibacter histidini</name>
    <dbReference type="NCBI Taxonomy" id="2782349"/>
    <lineage>
        <taxon>Bacteria</taxon>
        <taxon>Pseudomonadati</taxon>
        <taxon>Bacteroidota</taxon>
        <taxon>Cytophagia</taxon>
        <taxon>Cytophagales</taxon>
        <taxon>Chryseotaleaceae</taxon>
        <taxon>Chryseosolibacter</taxon>
    </lineage>
</organism>
<evidence type="ECO:0000313" key="1">
    <source>
        <dbReference type="EMBL" id="MBT1697813.1"/>
    </source>
</evidence>
<dbReference type="Proteomes" id="UP001319200">
    <property type="component" value="Unassembled WGS sequence"/>
</dbReference>
<evidence type="ECO:0000313" key="2">
    <source>
        <dbReference type="Proteomes" id="UP001319200"/>
    </source>
</evidence>
<proteinExistence type="predicted"/>
<keyword evidence="2" id="KW-1185">Reference proteome</keyword>
<comment type="caution">
    <text evidence="1">The sequence shown here is derived from an EMBL/GenBank/DDBJ whole genome shotgun (WGS) entry which is preliminary data.</text>
</comment>
<dbReference type="AlphaFoldDB" id="A0AAP2DM55"/>
<protein>
    <recommendedName>
        <fullName evidence="3">DUF839 domain-containing protein</fullName>
    </recommendedName>
</protein>